<evidence type="ECO:0000256" key="2">
    <source>
        <dbReference type="ARBA" id="ARBA00022475"/>
    </source>
</evidence>
<proteinExistence type="predicted"/>
<evidence type="ECO:0000256" key="3">
    <source>
        <dbReference type="ARBA" id="ARBA00022692"/>
    </source>
</evidence>
<dbReference type="GO" id="GO:0015081">
    <property type="term" value="F:sodium ion transmembrane transporter activity"/>
    <property type="evidence" value="ECO:0007669"/>
    <property type="project" value="InterPro"/>
</dbReference>
<evidence type="ECO:0000256" key="5">
    <source>
        <dbReference type="ARBA" id="ARBA00023136"/>
    </source>
</evidence>
<dbReference type="KEGG" id="fho:H9Q81_03665"/>
<keyword evidence="2" id="KW-1003">Cell membrane</keyword>
<name>A0A7G9GYR2_9FUSO</name>
<feature type="transmembrane region" description="Helical" evidence="6">
    <location>
        <begin position="12"/>
        <end position="33"/>
    </location>
</feature>
<dbReference type="GO" id="GO:0005886">
    <property type="term" value="C:plasma membrane"/>
    <property type="evidence" value="ECO:0007669"/>
    <property type="project" value="UniProtKB-SubCell"/>
</dbReference>
<evidence type="ECO:0000313" key="8">
    <source>
        <dbReference type="Proteomes" id="UP000515913"/>
    </source>
</evidence>
<sequence length="104" mass="11792">MRLDFKTALELSVVSMGIVFLTLYGISLVLGSFKKIFKEKKVIEQLEKEVEKKVVKVAPKKNITYKELEEDEDMLVAALVASIEAAKENKNSNFKVTSIRKINN</sequence>
<evidence type="ECO:0000256" key="4">
    <source>
        <dbReference type="ARBA" id="ARBA00022989"/>
    </source>
</evidence>
<accession>A0A7G9GYR2</accession>
<keyword evidence="3 6" id="KW-0812">Transmembrane</keyword>
<evidence type="ECO:0000313" key="7">
    <source>
        <dbReference type="EMBL" id="QNM15944.1"/>
    </source>
</evidence>
<gene>
    <name evidence="7" type="ORF">H9Q81_03665</name>
</gene>
<protein>
    <submittedName>
        <fullName evidence="7">OadG family protein</fullName>
    </submittedName>
</protein>
<dbReference type="AlphaFoldDB" id="A0A7G9GYR2"/>
<dbReference type="RefSeq" id="WP_101474733.1">
    <property type="nucleotide sequence ID" value="NZ_CP060637.1"/>
</dbReference>
<keyword evidence="4 6" id="KW-1133">Transmembrane helix</keyword>
<evidence type="ECO:0000256" key="6">
    <source>
        <dbReference type="SAM" id="Phobius"/>
    </source>
</evidence>
<dbReference type="GO" id="GO:0036376">
    <property type="term" value="P:sodium ion export across plasma membrane"/>
    <property type="evidence" value="ECO:0007669"/>
    <property type="project" value="InterPro"/>
</dbReference>
<evidence type="ECO:0000256" key="1">
    <source>
        <dbReference type="ARBA" id="ARBA00004236"/>
    </source>
</evidence>
<comment type="subcellular location">
    <subcellularLocation>
        <location evidence="1">Cell membrane</location>
    </subcellularLocation>
</comment>
<dbReference type="Pfam" id="PF04277">
    <property type="entry name" value="OAD_gamma"/>
    <property type="match status" value="1"/>
</dbReference>
<dbReference type="EMBL" id="CP060637">
    <property type="protein sequence ID" value="QNM15944.1"/>
    <property type="molecule type" value="Genomic_DNA"/>
</dbReference>
<dbReference type="Proteomes" id="UP000515913">
    <property type="component" value="Chromosome"/>
</dbReference>
<keyword evidence="8" id="KW-1185">Reference proteome</keyword>
<dbReference type="InterPro" id="IPR005899">
    <property type="entry name" value="Na_pump_deCOase"/>
</dbReference>
<keyword evidence="5 6" id="KW-0472">Membrane</keyword>
<reference evidence="7 8" key="1">
    <citation type="submission" date="2020-08" db="EMBL/GenBank/DDBJ databases">
        <authorList>
            <person name="Liu C."/>
            <person name="Sun Q."/>
        </authorList>
    </citation>
    <scope>NUCLEOTIDE SEQUENCE [LARGE SCALE GENOMIC DNA]</scope>
    <source>
        <strain evidence="7 8">NSJ-57</strain>
    </source>
</reference>
<organism evidence="7 8">
    <name type="scientific">Fusobacterium hominis</name>
    <dbReference type="NCBI Taxonomy" id="2764326"/>
    <lineage>
        <taxon>Bacteria</taxon>
        <taxon>Fusobacteriati</taxon>
        <taxon>Fusobacteriota</taxon>
        <taxon>Fusobacteriia</taxon>
        <taxon>Fusobacteriales</taxon>
        <taxon>Fusobacteriaceae</taxon>
        <taxon>Fusobacterium</taxon>
    </lineage>
</organism>